<keyword evidence="4" id="KW-0963">Cytoplasm</keyword>
<accession>A0A1W4XAX2</accession>
<dbReference type="STRING" id="224129.A0A1W4XAX2"/>
<dbReference type="CTD" id="34626"/>
<evidence type="ECO:0000256" key="4">
    <source>
        <dbReference type="ARBA" id="ARBA00022490"/>
    </source>
</evidence>
<dbReference type="RefSeq" id="XP_018329568.1">
    <property type="nucleotide sequence ID" value="XM_018474066.2"/>
</dbReference>
<evidence type="ECO:0000313" key="8">
    <source>
        <dbReference type="RefSeq" id="XP_018329568.1"/>
    </source>
</evidence>
<reference evidence="8" key="1">
    <citation type="submission" date="2025-08" db="UniProtKB">
        <authorList>
            <consortium name="RefSeq"/>
        </authorList>
    </citation>
    <scope>IDENTIFICATION</scope>
    <source>
        <tissue evidence="8">Entire body</tissue>
    </source>
</reference>
<feature type="domain" description="Rab3-GAP regulatory subunit N-terminal" evidence="5">
    <location>
        <begin position="34"/>
        <end position="433"/>
    </location>
</feature>
<dbReference type="Pfam" id="PF14655">
    <property type="entry name" value="RAB3GAP2_N"/>
    <property type="match status" value="1"/>
</dbReference>
<dbReference type="KEGG" id="apln:108739942"/>
<dbReference type="FunCoup" id="A0A1W4XAX2">
    <property type="interactions" value="1437"/>
</dbReference>
<feature type="domain" description="Rab3GAP regulatory subunit C-terminal" evidence="6">
    <location>
        <begin position="722"/>
        <end position="1281"/>
    </location>
</feature>
<dbReference type="InParanoid" id="A0A1W4XAX2"/>
<comment type="similarity">
    <text evidence="2">Belongs to the Rab3-GAP regulatory subunit family.</text>
</comment>
<dbReference type="GO" id="GO:0005737">
    <property type="term" value="C:cytoplasm"/>
    <property type="evidence" value="ECO:0007669"/>
    <property type="project" value="UniProtKB-SubCell"/>
</dbReference>
<dbReference type="Pfam" id="PF14656">
    <property type="entry name" value="RAB3GAP2_C"/>
    <property type="match status" value="1"/>
</dbReference>
<keyword evidence="7" id="KW-1185">Reference proteome</keyword>
<dbReference type="GO" id="GO:0005096">
    <property type="term" value="F:GTPase activator activity"/>
    <property type="evidence" value="ECO:0007669"/>
    <property type="project" value="UniProtKB-KW"/>
</dbReference>
<dbReference type="OrthoDB" id="2019917at2759"/>
<dbReference type="PANTHER" id="PTHR12472">
    <property type="entry name" value="RAB3-GAP REGULATORY DOMAIN"/>
    <property type="match status" value="1"/>
</dbReference>
<dbReference type="InterPro" id="IPR029257">
    <property type="entry name" value="RAB3GAP2_C"/>
</dbReference>
<evidence type="ECO:0000256" key="2">
    <source>
        <dbReference type="ARBA" id="ARBA00008153"/>
    </source>
</evidence>
<organism evidence="7 8">
    <name type="scientific">Agrilus planipennis</name>
    <name type="common">Emerald ash borer</name>
    <name type="synonym">Agrilus marcopoli</name>
    <dbReference type="NCBI Taxonomy" id="224129"/>
    <lineage>
        <taxon>Eukaryota</taxon>
        <taxon>Metazoa</taxon>
        <taxon>Ecdysozoa</taxon>
        <taxon>Arthropoda</taxon>
        <taxon>Hexapoda</taxon>
        <taxon>Insecta</taxon>
        <taxon>Pterygota</taxon>
        <taxon>Neoptera</taxon>
        <taxon>Endopterygota</taxon>
        <taxon>Coleoptera</taxon>
        <taxon>Polyphaga</taxon>
        <taxon>Elateriformia</taxon>
        <taxon>Buprestoidea</taxon>
        <taxon>Buprestidae</taxon>
        <taxon>Agrilinae</taxon>
        <taxon>Agrilus</taxon>
    </lineage>
</organism>
<protein>
    <submittedName>
        <fullName evidence="8">Rab3 GTPase-activating protein regulatory subunit</fullName>
    </submittedName>
</protein>
<evidence type="ECO:0000259" key="6">
    <source>
        <dbReference type="Pfam" id="PF14656"/>
    </source>
</evidence>
<name>A0A1W4XAX2_AGRPL</name>
<evidence type="ECO:0000313" key="7">
    <source>
        <dbReference type="Proteomes" id="UP000192223"/>
    </source>
</evidence>
<gene>
    <name evidence="8" type="primary">LOC108739942</name>
</gene>
<evidence type="ECO:0000256" key="1">
    <source>
        <dbReference type="ARBA" id="ARBA00004496"/>
    </source>
</evidence>
<keyword evidence="3" id="KW-0343">GTPase activation</keyword>
<sequence length="1321" mass="150659">MTCQINLGAVITDVTSIKNNLFFPNNDKGGDLNWLQKCEISASPVGDILVMGYEKQLLVLAADWNSNTNLLNYRIVSCETLADELITAVLCLPVVTQNQSSHVDTEWTCIAVGFQSGRIRFYTEDSKLLLCEQFNTDNVCSIKCQSQHSPRPDINPDLRIEEVYIQYPSNVCVVSGNHLFGILRNHRSQLIGGNLDIGPNDSSLVVPKKWSFAEQYLVKDSVVVGFELSNTFDHLLTASTCGGFDTKYRLVAPNNTLVLGVGNKPFIGFHFAIEGGTQPMLTDVAKAIATKVKSALPNWLIGGRSNSEKLPSIASQLAEPMGCRFGICDLRRNGVEIILSPNRRLAAITDVLGRICLLNVHEGVVIRLFKGYREAQCAFLQVPDETKSRNKVKVRVATFLIIYCPKKGTLEILSAQQGIKIAVFTASKYSRLLYITHGIMGFSNISKSKYMCRFTCILIDPDGNIKEIVIPFHFALPEKNNRKARDMHLYKRLKQIIKSKSHNKEQLLSECLNTCKELSTITIQFKCLEMISTYKEADVKIVLQCSEYLLQNYKTSRYEELEIEQRNLKIFAENLRAISQFYEFIVKSGDVDKREENENGTVLEFQRDTIKKKKKITESSNLDLLIGAKEMDSLQKLLDLCPINVISKSQVSFSFDDKFTFSRFVSIFDLTNDNCISTKFEEEDKTCFLTAKSIFERFIEGSRDDFEDFKLNIINSNVIMKDMFRLLICYWVNRPLTANMNLKREMQIFHRIVYDLTNTANVADIVVDYNQTSTFWKEIRIILGNSEKPFPALTAALICRSVSLIIEHERDMHKSGSNLEDENAEIWEKLSQENCEWMLLIGKLEDISLLNIILSNRPVMQHRKFYILPKLKQKDIQVSLKMILEKGKGAISELVAQWLTATGIDPHVLNAIEADDASEDKYIGDNMIEPLLNNLDLLRKQFPFSTESGIILTNMCWEYAMAWQKTAQDFSILEASLKCLNLITNIHLRQGLYNLVWNTHLKIIFESACKLVNKVGKRPKEKLCRQDTGLTDTQMLKFIETCTNFLDDFLDVVQQCYNSERKPLQYEPIWDESNNEQPLGELALQQTHINYDLVHLHYQLSLIMLMQMTFNVKYSKIVNSLFDNVMAGLFFTDFQQKVQIGWHKSESKVLASRTQFLLKVISAGIDTLTTNNVGTVRSDDYAKWMGKILNLARVWNLDADVLKRFQVIQLYINGFDSMAEELLPAINELDKLGADLMGIGAKRLARYITSSKDLTDKMATVSPAIKQYLDTMSDDWCAPSSLDEITNIFIHSLQYMHEEQKEYKIGVQLFDACRSLQEISR</sequence>
<proteinExistence type="inferred from homology"/>
<evidence type="ECO:0000256" key="3">
    <source>
        <dbReference type="ARBA" id="ARBA00022468"/>
    </source>
</evidence>
<dbReference type="InterPro" id="IPR032839">
    <property type="entry name" value="RAB3GAP_N"/>
</dbReference>
<dbReference type="PANTHER" id="PTHR12472:SF0">
    <property type="entry name" value="RAB3 GTPASE-ACTIVATING PROTEIN NON-CATALYTIC SUBUNIT"/>
    <property type="match status" value="1"/>
</dbReference>
<dbReference type="GeneID" id="108739942"/>
<dbReference type="InterPro" id="IPR026059">
    <property type="entry name" value="Rab3GAP2"/>
</dbReference>
<evidence type="ECO:0000259" key="5">
    <source>
        <dbReference type="Pfam" id="PF14655"/>
    </source>
</evidence>
<dbReference type="Proteomes" id="UP000192223">
    <property type="component" value="Unplaced"/>
</dbReference>
<comment type="subcellular location">
    <subcellularLocation>
        <location evidence="1">Cytoplasm</location>
    </subcellularLocation>
</comment>